<gene>
    <name evidence="1" type="ORF">Cop2CBH44_19320</name>
</gene>
<keyword evidence="2" id="KW-1185">Reference proteome</keyword>
<evidence type="ECO:0000313" key="1">
    <source>
        <dbReference type="EMBL" id="BCI63579.1"/>
    </source>
</evidence>
<dbReference type="Proteomes" id="UP000594042">
    <property type="component" value="Chromosome"/>
</dbReference>
<proteinExistence type="predicted"/>
<name>A0A7G1HV00_9BACT</name>
<organism evidence="1 2">
    <name type="scientific">Coprobacter secundus subsp. similis</name>
    <dbReference type="NCBI Taxonomy" id="2751153"/>
    <lineage>
        <taxon>Bacteria</taxon>
        <taxon>Pseudomonadati</taxon>
        <taxon>Bacteroidota</taxon>
        <taxon>Bacteroidia</taxon>
        <taxon>Bacteroidales</taxon>
        <taxon>Barnesiellaceae</taxon>
        <taxon>Coprobacter</taxon>
    </lineage>
</organism>
<dbReference type="KEGG" id="copr:Cop2CBH44_19320"/>
<reference evidence="2" key="1">
    <citation type="submission" date="2020-07" db="EMBL/GenBank/DDBJ databases">
        <title>Complete genome sequencing of Coprobacter sp. strain 2CBH44.</title>
        <authorList>
            <person name="Sakamoto M."/>
            <person name="Murakami T."/>
            <person name="Mori H."/>
        </authorList>
    </citation>
    <scope>NUCLEOTIDE SEQUENCE [LARGE SCALE GENOMIC DNA]</scope>
    <source>
        <strain evidence="2">2CBH44</strain>
    </source>
</reference>
<dbReference type="EMBL" id="AP023322">
    <property type="protein sequence ID" value="BCI63579.1"/>
    <property type="molecule type" value="Genomic_DNA"/>
</dbReference>
<sequence>MEKLIFSCLLFSFLYGCSSKNSKINISEDTTQIVNITIDPTSDLAETATTIYANALDLPEFKHCIDLGGALISDDYGIHILQNDSTQQTFFLFDEFAGRDKQGMPSWQLLDTLIIPGIGLNIGWTGNVMYEGEIDPEIIVLLPDNTDWMDSEKFTDIKKAWRFDRTQKRINEISTAGLVCLNDMYSID</sequence>
<dbReference type="RefSeq" id="WP_021929994.1">
    <property type="nucleotide sequence ID" value="NZ_AP023322.1"/>
</dbReference>
<dbReference type="PROSITE" id="PS51257">
    <property type="entry name" value="PROKAR_LIPOPROTEIN"/>
    <property type="match status" value="1"/>
</dbReference>
<protein>
    <submittedName>
        <fullName evidence="1">Uncharacterized protein</fullName>
    </submittedName>
</protein>
<evidence type="ECO:0000313" key="2">
    <source>
        <dbReference type="Proteomes" id="UP000594042"/>
    </source>
</evidence>
<accession>A0A7G1HV00</accession>
<dbReference type="AlphaFoldDB" id="A0A7G1HV00"/>